<organism evidence="4 5">
    <name type="scientific">Plasmodium ovale</name>
    <name type="common">malaria parasite P. ovale</name>
    <dbReference type="NCBI Taxonomy" id="36330"/>
    <lineage>
        <taxon>Eukaryota</taxon>
        <taxon>Sar</taxon>
        <taxon>Alveolata</taxon>
        <taxon>Apicomplexa</taxon>
        <taxon>Aconoidasida</taxon>
        <taxon>Haemosporida</taxon>
        <taxon>Plasmodiidae</taxon>
        <taxon>Plasmodium</taxon>
        <taxon>Plasmodium (Plasmodium)</taxon>
    </lineage>
</organism>
<evidence type="ECO:0000256" key="1">
    <source>
        <dbReference type="ARBA" id="ARBA00007514"/>
    </source>
</evidence>
<dbReference type="OrthoDB" id="277199at2759"/>
<evidence type="ECO:0000313" key="5">
    <source>
        <dbReference type="Proteomes" id="UP000243200"/>
    </source>
</evidence>
<protein>
    <submittedName>
        <fullName evidence="4">Translation initiation factor SUI1, putative</fullName>
    </submittedName>
</protein>
<dbReference type="GO" id="GO:0003743">
    <property type="term" value="F:translation initiation factor activity"/>
    <property type="evidence" value="ECO:0007669"/>
    <property type="project" value="UniProtKB-KW"/>
</dbReference>
<feature type="region of interest" description="Disordered" evidence="2">
    <location>
        <begin position="1"/>
        <end position="133"/>
    </location>
</feature>
<dbReference type="Gene3D" id="3.30.780.10">
    <property type="entry name" value="SUI1-like domain"/>
    <property type="match status" value="1"/>
</dbReference>
<dbReference type="InterPro" id="IPR046447">
    <property type="entry name" value="DENR_C"/>
</dbReference>
<sequence length="289" mass="32733">MEKLEIEFDKMKLRNDSGAEEEEDVDVDVDVDADMKAGDDDEPEGEEKISNRKLRYQKMKDKKEEKKRKKQNAKSASNNRSSMGNTKGKGEIKDEQKACKNEDEHGVGNLARNPKDDANEGQNDMGTEPSKTNRERFEPVHVEYCKGEHSVCGMPYEYCEYGTSFKECKEENKEKYNYDVLNNGTEGAAKKQGKKPTQSVTQKITIQKTTRARKKVVTVVTGLHAYVKLDKMAKIFSRFYACGSSVIKGANNNPDQIDIQGDVEHNIVEIIMKNCPEVTEDLFVILPSK</sequence>
<feature type="compositionally biased region" description="Basic and acidic residues" evidence="2">
    <location>
        <begin position="88"/>
        <end position="106"/>
    </location>
</feature>
<dbReference type="Proteomes" id="UP000243200">
    <property type="component" value="Chromosome 14"/>
</dbReference>
<comment type="similarity">
    <text evidence="1">Belongs to the DENR family.</text>
</comment>
<reference evidence="4 5" key="1">
    <citation type="submission" date="2016-06" db="EMBL/GenBank/DDBJ databases">
        <authorList>
            <consortium name="Pathogen Informatics"/>
        </authorList>
    </citation>
    <scope>NUCLEOTIDE SEQUENCE [LARGE SCALE GENOMIC DNA]</scope>
    <source>
        <strain evidence="4">PowCR01</strain>
    </source>
</reference>
<accession>A0A1C3L500</accession>
<feature type="compositionally biased region" description="Basic and acidic residues" evidence="2">
    <location>
        <begin position="1"/>
        <end position="17"/>
    </location>
</feature>
<dbReference type="AlphaFoldDB" id="A0A1C3L500"/>
<dbReference type="SUPFAM" id="SSF55159">
    <property type="entry name" value="eIF1-like"/>
    <property type="match status" value="1"/>
</dbReference>
<dbReference type="VEuPathDB" id="PlasmoDB:POWCR01_140028300"/>
<dbReference type="Pfam" id="PF21023">
    <property type="entry name" value="DENR_N"/>
    <property type="match status" value="1"/>
</dbReference>
<dbReference type="PANTHER" id="PTHR12789">
    <property type="entry name" value="DENSITY-REGULATED PROTEIN HOMOLOG"/>
    <property type="match status" value="1"/>
</dbReference>
<keyword evidence="4" id="KW-0396">Initiation factor</keyword>
<name>A0A1C3L500_PLAOA</name>
<evidence type="ECO:0000259" key="3">
    <source>
        <dbReference type="PROSITE" id="PS50296"/>
    </source>
</evidence>
<dbReference type="Pfam" id="PF01253">
    <property type="entry name" value="SUI1"/>
    <property type="match status" value="1"/>
</dbReference>
<dbReference type="InterPro" id="IPR050318">
    <property type="entry name" value="DENR/SUI1_TIF"/>
</dbReference>
<evidence type="ECO:0000313" key="4">
    <source>
        <dbReference type="EMBL" id="SBT82417.1"/>
    </source>
</evidence>
<dbReference type="VEuPathDB" id="PlasmoDB:PocGH01_14033900"/>
<feature type="domain" description="SUI1" evidence="3">
    <location>
        <begin position="204"/>
        <end position="275"/>
    </location>
</feature>
<dbReference type="PANTHER" id="PTHR12789:SF0">
    <property type="entry name" value="DENSITY-REGULATED PROTEIN"/>
    <property type="match status" value="1"/>
</dbReference>
<dbReference type="InterPro" id="IPR048517">
    <property type="entry name" value="DENR_N"/>
</dbReference>
<dbReference type="PROSITE" id="PS50296">
    <property type="entry name" value="SUI1"/>
    <property type="match status" value="1"/>
</dbReference>
<gene>
    <name evidence="4" type="primary">PowCR01_140028300</name>
    <name evidence="4" type="ORF">POWCR01_140028300</name>
</gene>
<keyword evidence="4" id="KW-0648">Protein biosynthesis</keyword>
<proteinExistence type="inferred from homology"/>
<dbReference type="GO" id="GO:0003729">
    <property type="term" value="F:mRNA binding"/>
    <property type="evidence" value="ECO:0007669"/>
    <property type="project" value="TreeGrafter"/>
</dbReference>
<dbReference type="InterPro" id="IPR036877">
    <property type="entry name" value="SUI1_dom_sf"/>
</dbReference>
<feature type="compositionally biased region" description="Low complexity" evidence="2">
    <location>
        <begin position="73"/>
        <end position="83"/>
    </location>
</feature>
<dbReference type="GO" id="GO:0002188">
    <property type="term" value="P:translation reinitiation"/>
    <property type="evidence" value="ECO:0007669"/>
    <property type="project" value="TreeGrafter"/>
</dbReference>
<dbReference type="CDD" id="cd11607">
    <property type="entry name" value="DENR_C"/>
    <property type="match status" value="1"/>
</dbReference>
<evidence type="ECO:0000256" key="2">
    <source>
        <dbReference type="SAM" id="MobiDB-lite"/>
    </source>
</evidence>
<dbReference type="GO" id="GO:0001731">
    <property type="term" value="P:formation of translation preinitiation complex"/>
    <property type="evidence" value="ECO:0007669"/>
    <property type="project" value="TreeGrafter"/>
</dbReference>
<feature type="compositionally biased region" description="Acidic residues" evidence="2">
    <location>
        <begin position="18"/>
        <end position="32"/>
    </location>
</feature>
<dbReference type="InterPro" id="IPR001950">
    <property type="entry name" value="SUI1"/>
</dbReference>
<dbReference type="EMBL" id="LT594518">
    <property type="protein sequence ID" value="SBT82417.1"/>
    <property type="molecule type" value="Genomic_DNA"/>
</dbReference>